<reference evidence="1 2" key="1">
    <citation type="journal article" date="2015" name="Genome Biol.">
        <title>Comparative genomics of Steinernema reveals deeply conserved gene regulatory networks.</title>
        <authorList>
            <person name="Dillman A.R."/>
            <person name="Macchietto M."/>
            <person name="Porter C.F."/>
            <person name="Rogers A."/>
            <person name="Williams B."/>
            <person name="Antoshechkin I."/>
            <person name="Lee M.M."/>
            <person name="Goodwin Z."/>
            <person name="Lu X."/>
            <person name="Lewis E.E."/>
            <person name="Goodrich-Blair H."/>
            <person name="Stock S.P."/>
            <person name="Adams B.J."/>
            <person name="Sternberg P.W."/>
            <person name="Mortazavi A."/>
        </authorList>
    </citation>
    <scope>NUCLEOTIDE SEQUENCE [LARGE SCALE GENOMIC DNA]</scope>
    <source>
        <strain evidence="1 2">ALL</strain>
    </source>
</reference>
<gene>
    <name evidence="1" type="ORF">L596_015476</name>
</gene>
<evidence type="ECO:0000313" key="1">
    <source>
        <dbReference type="EMBL" id="TKR81635.1"/>
    </source>
</evidence>
<proteinExistence type="predicted"/>
<keyword evidence="2" id="KW-1185">Reference proteome</keyword>
<sequence length="77" mass="8706">MPSPKKLVIKALEEIGFSPLNSAVTRTQELLECDLNFSDDSENEEDYEAMLLGEITALDNDEDDFLENLLVQELKKS</sequence>
<accession>A0A4V6A389</accession>
<evidence type="ECO:0000313" key="2">
    <source>
        <dbReference type="Proteomes" id="UP000298663"/>
    </source>
</evidence>
<comment type="caution">
    <text evidence="1">The sequence shown here is derived from an EMBL/GenBank/DDBJ whole genome shotgun (WGS) entry which is preliminary data.</text>
</comment>
<dbReference type="AlphaFoldDB" id="A0A4V6A389"/>
<reference evidence="1 2" key="2">
    <citation type="journal article" date="2019" name="G3 (Bethesda)">
        <title>Hybrid Assembly of the Genome of the Entomopathogenic Nematode Steinernema carpocapsae Identifies the X-Chromosome.</title>
        <authorList>
            <person name="Serra L."/>
            <person name="Macchietto M."/>
            <person name="Macias-Munoz A."/>
            <person name="McGill C.J."/>
            <person name="Rodriguez I.M."/>
            <person name="Rodriguez B."/>
            <person name="Murad R."/>
            <person name="Mortazavi A."/>
        </authorList>
    </citation>
    <scope>NUCLEOTIDE SEQUENCE [LARGE SCALE GENOMIC DNA]</scope>
    <source>
        <strain evidence="1 2">ALL</strain>
    </source>
</reference>
<dbReference type="EMBL" id="AZBU02000004">
    <property type="protein sequence ID" value="TKR81635.1"/>
    <property type="molecule type" value="Genomic_DNA"/>
</dbReference>
<dbReference type="Proteomes" id="UP000298663">
    <property type="component" value="Unassembled WGS sequence"/>
</dbReference>
<name>A0A4V6A389_STECR</name>
<organism evidence="1 2">
    <name type="scientific">Steinernema carpocapsae</name>
    <name type="common">Entomopathogenic nematode</name>
    <dbReference type="NCBI Taxonomy" id="34508"/>
    <lineage>
        <taxon>Eukaryota</taxon>
        <taxon>Metazoa</taxon>
        <taxon>Ecdysozoa</taxon>
        <taxon>Nematoda</taxon>
        <taxon>Chromadorea</taxon>
        <taxon>Rhabditida</taxon>
        <taxon>Tylenchina</taxon>
        <taxon>Panagrolaimomorpha</taxon>
        <taxon>Strongyloidoidea</taxon>
        <taxon>Steinernematidae</taxon>
        <taxon>Steinernema</taxon>
    </lineage>
</organism>
<protein>
    <submittedName>
        <fullName evidence="1">Uncharacterized protein</fullName>
    </submittedName>
</protein>